<dbReference type="Proteomes" id="UP001154272">
    <property type="component" value="Unassembled WGS sequence"/>
</dbReference>
<evidence type="ECO:0000256" key="6">
    <source>
        <dbReference type="ARBA" id="ARBA00022692"/>
    </source>
</evidence>
<gene>
    <name evidence="14" type="ORF">R83534S58_LOCUS161</name>
</gene>
<keyword evidence="10 12" id="KW-0472">Membrane</keyword>
<evidence type="ECO:0000256" key="9">
    <source>
        <dbReference type="ARBA" id="ARBA00023065"/>
    </source>
</evidence>
<keyword evidence="15" id="KW-1185">Reference proteome</keyword>
<keyword evidence="11" id="KW-0739">Sodium transport</keyword>
<evidence type="ECO:0000256" key="5">
    <source>
        <dbReference type="ARBA" id="ARBA00022475"/>
    </source>
</evidence>
<keyword evidence="5" id="KW-1003">Cell membrane</keyword>
<evidence type="ECO:0000256" key="3">
    <source>
        <dbReference type="ARBA" id="ARBA00022448"/>
    </source>
</evidence>
<sequence>MDILTLISCLFLLTAISSAINHKFLHLPMTIGIMIMAFIFSLILFISDYSISFFSGYHFAKDILSDLDFPKLLLNGALAFLLFAGSLHIKLAELWKAKFNVASLAILGTLICIFTLGSAFWLLFYLAPISIPFIWCLILGSILAPTDPVAIINMLGRLGLPDRLQAIFAGESLFNDGIALLAFSTLITIATTGIYPSAAGLSLVFIQEVFGSGILGAITALIIIYIMKRINHDEIMILFSLALAAGTFALAGHLHMSGPIAVVVSGLLMGDYLQKRPNKEDHDTVTGFWHVIDEILNTSLFLLIGLEIMIIPFHPQTLLISLLCIPFLILSRFIAIGISGAVLLYKDSNRRGLISILTWGGLRGGISLAIALSLPDGELKSDILIITYVCVIFTIIVQGLTMEKVINYFYKLNKK</sequence>
<dbReference type="Pfam" id="PF00999">
    <property type="entry name" value="Na_H_Exchanger"/>
    <property type="match status" value="1"/>
</dbReference>
<feature type="transmembrane region" description="Helical" evidence="12">
    <location>
        <begin position="72"/>
        <end position="89"/>
    </location>
</feature>
<keyword evidence="3" id="KW-0813">Transport</keyword>
<dbReference type="RefSeq" id="WP_034337127.1">
    <property type="nucleotide sequence ID" value="NZ_CAMXCH010000001.1"/>
</dbReference>
<evidence type="ECO:0000256" key="4">
    <source>
        <dbReference type="ARBA" id="ARBA00022449"/>
    </source>
</evidence>
<evidence type="ECO:0000256" key="8">
    <source>
        <dbReference type="ARBA" id="ARBA00023053"/>
    </source>
</evidence>
<comment type="subcellular location">
    <subcellularLocation>
        <location evidence="1">Cell membrane</location>
        <topology evidence="1">Multi-pass membrane protein</topology>
    </subcellularLocation>
</comment>
<evidence type="ECO:0000256" key="1">
    <source>
        <dbReference type="ARBA" id="ARBA00004651"/>
    </source>
</evidence>
<feature type="transmembrane region" description="Helical" evidence="12">
    <location>
        <begin position="352"/>
        <end position="371"/>
    </location>
</feature>
<feature type="transmembrane region" description="Helical" evidence="12">
    <location>
        <begin position="383"/>
        <end position="401"/>
    </location>
</feature>
<feature type="transmembrane region" description="Helical" evidence="12">
    <location>
        <begin position="319"/>
        <end position="345"/>
    </location>
</feature>
<dbReference type="PANTHER" id="PTHR10110">
    <property type="entry name" value="SODIUM/HYDROGEN EXCHANGER"/>
    <property type="match status" value="1"/>
</dbReference>
<evidence type="ECO:0000259" key="13">
    <source>
        <dbReference type="Pfam" id="PF00999"/>
    </source>
</evidence>
<comment type="similarity">
    <text evidence="2">Belongs to the monovalent cation:proton antiporter 1 (CPA1) transporter (TC 2.A.36) family.</text>
</comment>
<evidence type="ECO:0000256" key="12">
    <source>
        <dbReference type="SAM" id="Phobius"/>
    </source>
</evidence>
<evidence type="ECO:0000313" key="15">
    <source>
        <dbReference type="Proteomes" id="UP001154272"/>
    </source>
</evidence>
<feature type="transmembrane region" description="Helical" evidence="12">
    <location>
        <begin position="209"/>
        <end position="227"/>
    </location>
</feature>
<proteinExistence type="inferred from homology"/>
<dbReference type="Gene3D" id="6.10.140.1330">
    <property type="match status" value="1"/>
</dbReference>
<protein>
    <submittedName>
        <fullName evidence="14">NhaP-type Na+/H+ or K+/H+ antiporter (NhaP) (PDB:4CZB)</fullName>
    </submittedName>
</protein>
<dbReference type="PANTHER" id="PTHR10110:SF195">
    <property type="entry name" value="NA(+)_H(+) ANTIPORTER NHAS2"/>
    <property type="match status" value="1"/>
</dbReference>
<evidence type="ECO:0000256" key="2">
    <source>
        <dbReference type="ARBA" id="ARBA00007367"/>
    </source>
</evidence>
<evidence type="ECO:0000256" key="11">
    <source>
        <dbReference type="ARBA" id="ARBA00023201"/>
    </source>
</evidence>
<dbReference type="EMBL" id="CAMXCH010000001">
    <property type="protein sequence ID" value="CAI3924771.1"/>
    <property type="molecule type" value="Genomic_DNA"/>
</dbReference>
<evidence type="ECO:0000313" key="14">
    <source>
        <dbReference type="EMBL" id="CAI3924771.1"/>
    </source>
</evidence>
<comment type="caution">
    <text evidence="14">The sequence shown here is derived from an EMBL/GenBank/DDBJ whole genome shotgun (WGS) entry which is preliminary data.</text>
</comment>
<feature type="transmembrane region" description="Helical" evidence="12">
    <location>
        <begin position="101"/>
        <end position="126"/>
    </location>
</feature>
<feature type="transmembrane region" description="Helical" evidence="12">
    <location>
        <begin position="29"/>
        <end position="51"/>
    </location>
</feature>
<name>A0ABM9HIY3_9PROT</name>
<keyword evidence="8" id="KW-0915">Sodium</keyword>
<feature type="domain" description="Cation/H+ exchanger transmembrane" evidence="13">
    <location>
        <begin position="13"/>
        <end position="403"/>
    </location>
</feature>
<keyword evidence="9" id="KW-0406">Ion transport</keyword>
<dbReference type="InterPro" id="IPR018422">
    <property type="entry name" value="Cation/H_exchanger_CPA1"/>
</dbReference>
<reference evidence="14" key="1">
    <citation type="submission" date="2022-10" db="EMBL/GenBank/DDBJ databases">
        <authorList>
            <person name="Botero Cardona J."/>
        </authorList>
    </citation>
    <scope>NUCLEOTIDE SEQUENCE</scope>
    <source>
        <strain evidence="14">R-83534</strain>
    </source>
</reference>
<feature type="transmembrane region" description="Helical" evidence="12">
    <location>
        <begin position="234"/>
        <end position="251"/>
    </location>
</feature>
<keyword evidence="4" id="KW-0050">Antiport</keyword>
<evidence type="ECO:0000256" key="7">
    <source>
        <dbReference type="ARBA" id="ARBA00022989"/>
    </source>
</evidence>
<dbReference type="InterPro" id="IPR006153">
    <property type="entry name" value="Cation/H_exchanger_TM"/>
</dbReference>
<evidence type="ECO:0000256" key="10">
    <source>
        <dbReference type="ARBA" id="ARBA00023136"/>
    </source>
</evidence>
<keyword evidence="6 12" id="KW-0812">Transmembrane</keyword>
<feature type="transmembrane region" description="Helical" evidence="12">
    <location>
        <begin position="133"/>
        <end position="155"/>
    </location>
</feature>
<accession>A0ABM9HIY3</accession>
<keyword evidence="7 12" id="KW-1133">Transmembrane helix</keyword>
<organism evidence="14 15">
    <name type="scientific">Commensalibacter papalotli</name>
    <name type="common">ex Botero et al. 2024</name>
    <dbReference type="NCBI Taxonomy" id="2972766"/>
    <lineage>
        <taxon>Bacteria</taxon>
        <taxon>Pseudomonadati</taxon>
        <taxon>Pseudomonadota</taxon>
        <taxon>Alphaproteobacteria</taxon>
        <taxon>Acetobacterales</taxon>
        <taxon>Acetobacteraceae</taxon>
    </lineage>
</organism>